<dbReference type="InterPro" id="IPR007231">
    <property type="entry name" value="Nucleoporin_int_Nup93/Nic96"/>
</dbReference>
<organism evidence="5 6">
    <name type="scientific">Marchantia polymorpha subsp. ruderalis</name>
    <dbReference type="NCBI Taxonomy" id="1480154"/>
    <lineage>
        <taxon>Eukaryota</taxon>
        <taxon>Viridiplantae</taxon>
        <taxon>Streptophyta</taxon>
        <taxon>Embryophyta</taxon>
        <taxon>Marchantiophyta</taxon>
        <taxon>Marchantiopsida</taxon>
        <taxon>Marchantiidae</taxon>
        <taxon>Marchantiales</taxon>
        <taxon>Marchantiaceae</taxon>
        <taxon>Marchantia</taxon>
    </lineage>
</organism>
<keyword evidence="4" id="KW-0509">mRNA transport</keyword>
<comment type="caution">
    <text evidence="5">The sequence shown here is derived from an EMBL/GenBank/DDBJ whole genome shotgun (WGS) entry which is preliminary data.</text>
</comment>
<dbReference type="GO" id="GO:0016973">
    <property type="term" value="P:poly(A)+ mRNA export from nucleus"/>
    <property type="evidence" value="ECO:0007669"/>
    <property type="project" value="TreeGrafter"/>
</dbReference>
<evidence type="ECO:0000256" key="1">
    <source>
        <dbReference type="ARBA" id="ARBA00004259"/>
    </source>
</evidence>
<protein>
    <recommendedName>
        <fullName evidence="4">Nuclear pore protein</fullName>
    </recommendedName>
</protein>
<keyword evidence="4" id="KW-0906">Nuclear pore complex</keyword>
<comment type="similarity">
    <text evidence="2 4">Belongs to the nucleoporin interacting component (NIC) family.</text>
</comment>
<keyword evidence="4" id="KW-0472">Membrane</keyword>
<accession>A0A176W2U5</accession>
<dbReference type="GO" id="GO:0017056">
    <property type="term" value="F:structural constituent of nuclear pore"/>
    <property type="evidence" value="ECO:0007669"/>
    <property type="project" value="InterPro"/>
</dbReference>
<evidence type="ECO:0000313" key="6">
    <source>
        <dbReference type="Proteomes" id="UP000077202"/>
    </source>
</evidence>
<dbReference type="EMBL" id="LVLJ01002071">
    <property type="protein sequence ID" value="OAE26881.1"/>
    <property type="molecule type" value="Genomic_DNA"/>
</dbReference>
<dbReference type="AlphaFoldDB" id="A0A176W2U5"/>
<keyword evidence="4" id="KW-0813">Transport</keyword>
<evidence type="ECO:0000256" key="3">
    <source>
        <dbReference type="ARBA" id="ARBA00023242"/>
    </source>
</evidence>
<evidence type="ECO:0000256" key="4">
    <source>
        <dbReference type="RuleBase" id="RU364035"/>
    </source>
</evidence>
<dbReference type="GO" id="GO:0005643">
    <property type="term" value="C:nuclear pore"/>
    <property type="evidence" value="ECO:0007669"/>
    <property type="project" value="UniProtKB-SubCell"/>
</dbReference>
<dbReference type="PANTHER" id="PTHR11225">
    <property type="entry name" value="NUCLEAR PORE COMPLEX PROTEIN NUP93 NUCLEOPORIN NUP93 DEAD EYE PROTEIN"/>
    <property type="match status" value="1"/>
</dbReference>
<evidence type="ECO:0000313" key="5">
    <source>
        <dbReference type="EMBL" id="OAE26881.1"/>
    </source>
</evidence>
<evidence type="ECO:0000256" key="2">
    <source>
        <dbReference type="ARBA" id="ARBA00010186"/>
    </source>
</evidence>
<keyword evidence="3 4" id="KW-0539">Nucleus</keyword>
<sequence>MAVDSDMRSWADLLHNSSQLLHSSTPSAQFPPIQRSLDQLETLSRQLKARTSRFEAPNETIAATRLLAREGINADQLTRDLKSFELKTTFEDVFPVEATSVEEYLQQVHEMSMISAIQEAHKDNVRNFDDYMLKIMEDDWQKEKRDFLSNLSRLPFSTSGSVEAVSSSSIQGVRGTPGGVRATPETRVLEYSSSSHRSILDRKAAAYADVVVQLNAARERSVPFKIATSLRDAYGRVAGENSSPRSVNMAKIWHLLQSLLGEDVDRNASASRKMIMIAGARRHLEVGHEKYILDTIHSHAAQAALGGSTGNIQRIRAFLRVRLRDHGPLDFDTADVRRQPPMDTTWHQVYFCLRSGYYEEAQHVAFSSRVSRTFAPQLAEWIATGGCVSPGTAAAVAEECERMARTGDRPGRPGYDKKKMLLHAIVSGSRQQGDRLLRDIPVLFSTIEDFLWFKLAMVRDTASDASIAGVVQQGLTPYTLEDLQRYLIKFEPSYYTKNGKDPLVYPYILLLSLQFHTAIAYIMKEGNTEGYPIDAVHMAIALADFGFWADGSGDAQKLGSMDSVSEIASIIRQYGLTYVRQGSLDLALEYYVQAAAAIGGGAISWSLLNSSGQQRQRQLMMKQLLTELLLRDGGVALLLGPTGVIGDGMLKRFMPDSQAQQHLLFDAARQCQESGLYDKAVELLRYVGAYAMALEILNQRLSDAISAMVSGRSDGDTKIAGLVLNGNELLDAQKAGGPSSQDVEQILEQQASFRQLESVLAFHKYARSSRYGDALRELSKLSFLPLDTRTPERSVEALRTTSPSVQACIPDLLKVAITCLDNVTDTDGTVRLLKTKIANFVANSLPRNLPQDLYERVARMLESGFFEQLGHLVDIMFCLGFHYLSVSGSKVKLALSD</sequence>
<name>A0A176W2U5_MARPO</name>
<reference evidence="5" key="1">
    <citation type="submission" date="2016-03" db="EMBL/GenBank/DDBJ databases">
        <title>Mechanisms controlling the formation of the plant cell surface in tip-growing cells are functionally conserved among land plants.</title>
        <authorList>
            <person name="Honkanen S."/>
            <person name="Jones V.A."/>
            <person name="Morieri G."/>
            <person name="Champion C."/>
            <person name="Hetherington A.J."/>
            <person name="Kelly S."/>
            <person name="Saint-Marcoux D."/>
            <person name="Proust H."/>
            <person name="Prescott H."/>
            <person name="Dolan L."/>
        </authorList>
    </citation>
    <scope>NUCLEOTIDE SEQUENCE [LARGE SCALE GENOMIC DNA]</scope>
    <source>
        <tissue evidence="5">Whole gametophyte</tissue>
    </source>
</reference>
<dbReference type="Pfam" id="PF04097">
    <property type="entry name" value="Nic96"/>
    <property type="match status" value="1"/>
</dbReference>
<keyword evidence="4" id="KW-0653">Protein transport</keyword>
<proteinExistence type="inferred from homology"/>
<dbReference type="PANTHER" id="PTHR11225:SF4">
    <property type="entry name" value="NUCLEAR PORE COMPLEX PROTEIN NUP93"/>
    <property type="match status" value="1"/>
</dbReference>
<dbReference type="GO" id="GO:0006606">
    <property type="term" value="P:protein import into nucleus"/>
    <property type="evidence" value="ECO:0007669"/>
    <property type="project" value="TreeGrafter"/>
</dbReference>
<comment type="subcellular location">
    <subcellularLocation>
        <location evidence="1">Nucleus envelope</location>
    </subcellularLocation>
    <subcellularLocation>
        <location evidence="4">Nucleus</location>
        <location evidence="4">Nuclear pore complex</location>
    </subcellularLocation>
</comment>
<keyword evidence="4" id="KW-0811">Translocation</keyword>
<keyword evidence="6" id="KW-1185">Reference proteome</keyword>
<gene>
    <name evidence="5" type="ORF">AXG93_4360s1360</name>
</gene>
<dbReference type="Proteomes" id="UP000077202">
    <property type="component" value="Unassembled WGS sequence"/>
</dbReference>